<accession>A0A4V3UNF6</accession>
<comment type="caution">
    <text evidence="1">The sequence shown here is derived from an EMBL/GenBank/DDBJ whole genome shotgun (WGS) entry which is preliminary data.</text>
</comment>
<evidence type="ECO:0000313" key="1">
    <source>
        <dbReference type="EMBL" id="THC90994.1"/>
    </source>
</evidence>
<proteinExistence type="predicted"/>
<dbReference type="VEuPathDB" id="FungiDB:EYZ11_009543"/>
<dbReference type="EMBL" id="SOSA01000458">
    <property type="protein sequence ID" value="THC90994.1"/>
    <property type="molecule type" value="Genomic_DNA"/>
</dbReference>
<dbReference type="AlphaFoldDB" id="A0A4V3UNF6"/>
<dbReference type="Proteomes" id="UP000308092">
    <property type="component" value="Unassembled WGS sequence"/>
</dbReference>
<name>A0A4V3UNF6_9EURO</name>
<protein>
    <submittedName>
        <fullName evidence="1">Uncharacterized protein</fullName>
    </submittedName>
</protein>
<reference evidence="1 2" key="1">
    <citation type="submission" date="2019-03" db="EMBL/GenBank/DDBJ databases">
        <title>The genome sequence of a newly discovered highly antifungal drug resistant Aspergillus species, Aspergillus tanneri NIH 1004.</title>
        <authorList>
            <person name="Mounaud S."/>
            <person name="Singh I."/>
            <person name="Joardar V."/>
            <person name="Pakala S."/>
            <person name="Pakala S."/>
            <person name="Venepally P."/>
            <person name="Hoover J."/>
            <person name="Nierman W."/>
            <person name="Chung J."/>
            <person name="Losada L."/>
        </authorList>
    </citation>
    <scope>NUCLEOTIDE SEQUENCE [LARGE SCALE GENOMIC DNA]</scope>
    <source>
        <strain evidence="1 2">NIH1004</strain>
    </source>
</reference>
<keyword evidence="2" id="KW-1185">Reference proteome</keyword>
<sequence length="51" mass="5672">MTVRALSPKVYTSIMQYDEAGAGCLWTSDPTKLEPTIAIARIGRGNRLDRF</sequence>
<organism evidence="1 2">
    <name type="scientific">Aspergillus tanneri</name>
    <dbReference type="NCBI Taxonomy" id="1220188"/>
    <lineage>
        <taxon>Eukaryota</taxon>
        <taxon>Fungi</taxon>
        <taxon>Dikarya</taxon>
        <taxon>Ascomycota</taxon>
        <taxon>Pezizomycotina</taxon>
        <taxon>Eurotiomycetes</taxon>
        <taxon>Eurotiomycetidae</taxon>
        <taxon>Eurotiales</taxon>
        <taxon>Aspergillaceae</taxon>
        <taxon>Aspergillus</taxon>
        <taxon>Aspergillus subgen. Circumdati</taxon>
    </lineage>
</organism>
<evidence type="ECO:0000313" key="2">
    <source>
        <dbReference type="Proteomes" id="UP000308092"/>
    </source>
</evidence>
<gene>
    <name evidence="1" type="ORF">EYZ11_009543</name>
</gene>